<reference evidence="2 3" key="1">
    <citation type="submission" date="2020-09" db="EMBL/GenBank/DDBJ databases">
        <title>Sphingomonas sp., a new species isolated from pork steak.</title>
        <authorList>
            <person name="Heidler von Heilborn D."/>
        </authorList>
    </citation>
    <scope>NUCLEOTIDE SEQUENCE [LARGE SCALE GENOMIC DNA]</scope>
    <source>
        <strain evidence="3">S8-3T</strain>
    </source>
</reference>
<gene>
    <name evidence="2" type="ORF">H3Z74_13345</name>
</gene>
<name>A0A7H0LDN9_9SPHN</name>
<dbReference type="RefSeq" id="WP_187760139.1">
    <property type="nucleotide sequence ID" value="NZ_CP061038.1"/>
</dbReference>
<sequence>MSDFSSNFFTARQNFTLKNPSNNAPFGTGLVTYQVQRFWDVANLGGELAYLVTMMQRLIIPNQTAYQPGQPSTSSNAYNNYPAILQNAVTLTVNNNPDIILRNIFPRTLNAQVSTSQSQSGQDGTSSSVQNTSGSNQSTVNSYGVSLSAGLSGTTPLFSRTSQHGQSFTNGTMQSQTSGNSSSSSQNLGASQSMSIKDWSSFGLIDSTGVNPSWLFGQTYPWDVLQYNQLGSSGTAINLPNFVVAQMYDSGANLVLPPSQLSQFGLDFTMTANWLLVYPGPITAEETIQFTHATTFYTASHSASSGTPPITATLQAASNAYTSSYTSPSLSLSLYGLSPLTAPTVAQSTAIGFSAANWTIPPTSALGTCKIVSPGDTLQVEATGFDAGMTSDFSAATTSVTLTFKVPDHNVPYTLALMHWIGAGSDPVEVAWSVNNGAGSGTIYVDSQEGAGAQGNASVVALRNTDFSSMSFHDYLIIGTNTITLTMTADGSNGASYSLNAIAIGVDG</sequence>
<feature type="compositionally biased region" description="Polar residues" evidence="1">
    <location>
        <begin position="156"/>
        <end position="171"/>
    </location>
</feature>
<dbReference type="EMBL" id="CP061038">
    <property type="protein sequence ID" value="QNQ07792.1"/>
    <property type="molecule type" value="Genomic_DNA"/>
</dbReference>
<dbReference type="KEGG" id="spap:H3Z74_13345"/>
<feature type="region of interest" description="Disordered" evidence="1">
    <location>
        <begin position="112"/>
        <end position="137"/>
    </location>
</feature>
<organism evidence="2 3">
    <name type="scientific">Sphingomonas alpina</name>
    <dbReference type="NCBI Taxonomy" id="653931"/>
    <lineage>
        <taxon>Bacteria</taxon>
        <taxon>Pseudomonadati</taxon>
        <taxon>Pseudomonadota</taxon>
        <taxon>Alphaproteobacteria</taxon>
        <taxon>Sphingomonadales</taxon>
        <taxon>Sphingomonadaceae</taxon>
        <taxon>Sphingomonas</taxon>
    </lineage>
</organism>
<protein>
    <submittedName>
        <fullName evidence="2">Uncharacterized protein</fullName>
    </submittedName>
</protein>
<feature type="compositionally biased region" description="Low complexity" evidence="1">
    <location>
        <begin position="172"/>
        <end position="189"/>
    </location>
</feature>
<feature type="compositionally biased region" description="Low complexity" evidence="1">
    <location>
        <begin position="112"/>
        <end position="130"/>
    </location>
</feature>
<evidence type="ECO:0000313" key="2">
    <source>
        <dbReference type="EMBL" id="QNQ07792.1"/>
    </source>
</evidence>
<accession>A0A7H0LDN9</accession>
<dbReference type="Proteomes" id="UP000516148">
    <property type="component" value="Chromosome"/>
</dbReference>
<evidence type="ECO:0000313" key="3">
    <source>
        <dbReference type="Proteomes" id="UP000516148"/>
    </source>
</evidence>
<evidence type="ECO:0000256" key="1">
    <source>
        <dbReference type="SAM" id="MobiDB-lite"/>
    </source>
</evidence>
<keyword evidence="3" id="KW-1185">Reference proteome</keyword>
<feature type="region of interest" description="Disordered" evidence="1">
    <location>
        <begin position="156"/>
        <end position="189"/>
    </location>
</feature>
<proteinExistence type="predicted"/>
<dbReference type="AlphaFoldDB" id="A0A7H0LDN9"/>